<reference evidence="1 2" key="1">
    <citation type="journal article" date="2019" name="Genome Biol. Evol.">
        <title>Insights into the evolution of the New World diploid cottons (Gossypium, subgenus Houzingenia) based on genome sequencing.</title>
        <authorList>
            <person name="Grover C.E."/>
            <person name="Arick M.A. 2nd"/>
            <person name="Thrash A."/>
            <person name="Conover J.L."/>
            <person name="Sanders W.S."/>
            <person name="Peterson D.G."/>
            <person name="Frelichowski J.E."/>
            <person name="Scheffler J.A."/>
            <person name="Scheffler B.E."/>
            <person name="Wendel J.F."/>
        </authorList>
    </citation>
    <scope>NUCLEOTIDE SEQUENCE [LARGE SCALE GENOMIC DNA]</scope>
    <source>
        <strain evidence="1">5</strain>
        <tissue evidence="1">Leaf</tissue>
    </source>
</reference>
<comment type="caution">
    <text evidence="1">The sequence shown here is derived from an EMBL/GenBank/DDBJ whole genome shotgun (WGS) entry which is preliminary data.</text>
</comment>
<dbReference type="AlphaFoldDB" id="A0A7J9BX56"/>
<gene>
    <name evidence="1" type="ORF">Gogos_013953</name>
</gene>
<evidence type="ECO:0000313" key="1">
    <source>
        <dbReference type="EMBL" id="MBA0740764.1"/>
    </source>
</evidence>
<accession>A0A7J9BX56</accession>
<dbReference type="Proteomes" id="UP000593579">
    <property type="component" value="Unassembled WGS sequence"/>
</dbReference>
<name>A0A7J9BX56_GOSGO</name>
<protein>
    <submittedName>
        <fullName evidence="1">Uncharacterized protein</fullName>
    </submittedName>
</protein>
<sequence>MLLPTSKQFRSGASVVELGEPHRLRIAILMDKVAGL</sequence>
<evidence type="ECO:0000313" key="2">
    <source>
        <dbReference type="Proteomes" id="UP000593579"/>
    </source>
</evidence>
<proteinExistence type="predicted"/>
<keyword evidence="2" id="KW-1185">Reference proteome</keyword>
<organism evidence="1 2">
    <name type="scientific">Gossypium gossypioides</name>
    <name type="common">Mexican cotton</name>
    <name type="synonym">Selera gossypioides</name>
    <dbReference type="NCBI Taxonomy" id="34282"/>
    <lineage>
        <taxon>Eukaryota</taxon>
        <taxon>Viridiplantae</taxon>
        <taxon>Streptophyta</taxon>
        <taxon>Embryophyta</taxon>
        <taxon>Tracheophyta</taxon>
        <taxon>Spermatophyta</taxon>
        <taxon>Magnoliopsida</taxon>
        <taxon>eudicotyledons</taxon>
        <taxon>Gunneridae</taxon>
        <taxon>Pentapetalae</taxon>
        <taxon>rosids</taxon>
        <taxon>malvids</taxon>
        <taxon>Malvales</taxon>
        <taxon>Malvaceae</taxon>
        <taxon>Malvoideae</taxon>
        <taxon>Gossypium</taxon>
    </lineage>
</organism>
<dbReference type="EMBL" id="JABEZY010000006">
    <property type="protein sequence ID" value="MBA0740764.1"/>
    <property type="molecule type" value="Genomic_DNA"/>
</dbReference>